<dbReference type="Pfam" id="PF17765">
    <property type="entry name" value="MLTR_LBD"/>
    <property type="match status" value="1"/>
</dbReference>
<dbReference type="Pfam" id="PF13560">
    <property type="entry name" value="HTH_31"/>
    <property type="match status" value="1"/>
</dbReference>
<dbReference type="PANTHER" id="PTHR35010">
    <property type="entry name" value="BLL4672 PROTEIN-RELATED"/>
    <property type="match status" value="1"/>
</dbReference>
<dbReference type="Gene3D" id="1.10.260.40">
    <property type="entry name" value="lambda repressor-like DNA-binding domains"/>
    <property type="match status" value="1"/>
</dbReference>
<keyword evidence="4" id="KW-1185">Reference proteome</keyword>
<dbReference type="GO" id="GO:0003677">
    <property type="term" value="F:DNA binding"/>
    <property type="evidence" value="ECO:0007669"/>
    <property type="project" value="InterPro"/>
</dbReference>
<protein>
    <submittedName>
        <fullName evidence="3">Transcriptional regulator, contains XRE-family HTH domain</fullName>
    </submittedName>
</protein>
<feature type="region of interest" description="Disordered" evidence="1">
    <location>
        <begin position="286"/>
        <end position="320"/>
    </location>
</feature>
<dbReference type="InterPro" id="IPR041413">
    <property type="entry name" value="MLTR_LBD"/>
</dbReference>
<organism evidence="3 4">
    <name type="scientific">Actinomadura madurae</name>
    <dbReference type="NCBI Taxonomy" id="1993"/>
    <lineage>
        <taxon>Bacteria</taxon>
        <taxon>Bacillati</taxon>
        <taxon>Actinomycetota</taxon>
        <taxon>Actinomycetes</taxon>
        <taxon>Streptosporangiales</taxon>
        <taxon>Thermomonosporaceae</taxon>
        <taxon>Actinomadura</taxon>
    </lineage>
</organism>
<dbReference type="STRING" id="1993.SAMN04489713_122124"/>
<dbReference type="InterPro" id="IPR010982">
    <property type="entry name" value="Lambda_DNA-bd_dom_sf"/>
</dbReference>
<sequence length="320" mass="35409">MLDGMPQNSELGQFLRTRRARLRPAELGLPDYGGRRRVPGLRREELAQLAGVSAGYYARLEQGQSQNASDAVLDALARVLRLDETEQEHLRSLAGQKAKVRRRPRPERLRPAVRLLVDAFGDAPALILGRRYDVLAWNRAAHALLAGHLPFEAPEDVHDRPNIARLVFLDPHTRELYADWRTKARDTVADVRRCAARYPDDPELTGLIGELTVHSPEFAALWAAHPVQDCAVRCTREFRHPLVGAMTLNNEMMELSNDEGQRMAAFTADPGSPSAEALRLLVHLAAEKAPRPDASRPAASGAVTPPGTSGEPRGRPVRPR</sequence>
<gene>
    <name evidence="3" type="ORF">SAMN04489713_122124</name>
</gene>
<dbReference type="PROSITE" id="PS50943">
    <property type="entry name" value="HTH_CROC1"/>
    <property type="match status" value="1"/>
</dbReference>
<proteinExistence type="predicted"/>
<name>A0A1I5W071_9ACTN</name>
<reference evidence="3 4" key="1">
    <citation type="submission" date="2016-10" db="EMBL/GenBank/DDBJ databases">
        <authorList>
            <person name="de Groot N.N."/>
        </authorList>
    </citation>
    <scope>NUCLEOTIDE SEQUENCE [LARGE SCALE GENOMIC DNA]</scope>
    <source>
        <strain evidence="3 4">DSM 43067</strain>
    </source>
</reference>
<accession>A0A1I5W071</accession>
<dbReference type="EMBL" id="FOVH01000022">
    <property type="protein sequence ID" value="SFQ13007.1"/>
    <property type="molecule type" value="Genomic_DNA"/>
</dbReference>
<evidence type="ECO:0000259" key="2">
    <source>
        <dbReference type="PROSITE" id="PS50943"/>
    </source>
</evidence>
<dbReference type="SMART" id="SM00530">
    <property type="entry name" value="HTH_XRE"/>
    <property type="match status" value="1"/>
</dbReference>
<dbReference type="CDD" id="cd00093">
    <property type="entry name" value="HTH_XRE"/>
    <property type="match status" value="1"/>
</dbReference>
<feature type="domain" description="HTH cro/C1-type" evidence="2">
    <location>
        <begin position="40"/>
        <end position="87"/>
    </location>
</feature>
<dbReference type="AlphaFoldDB" id="A0A1I5W071"/>
<dbReference type="Gene3D" id="3.30.450.180">
    <property type="match status" value="1"/>
</dbReference>
<evidence type="ECO:0000313" key="4">
    <source>
        <dbReference type="Proteomes" id="UP000183413"/>
    </source>
</evidence>
<dbReference type="Proteomes" id="UP000183413">
    <property type="component" value="Unassembled WGS sequence"/>
</dbReference>
<evidence type="ECO:0000313" key="3">
    <source>
        <dbReference type="EMBL" id="SFQ13007.1"/>
    </source>
</evidence>
<dbReference type="PANTHER" id="PTHR35010:SF2">
    <property type="entry name" value="BLL4672 PROTEIN"/>
    <property type="match status" value="1"/>
</dbReference>
<dbReference type="SUPFAM" id="SSF47413">
    <property type="entry name" value="lambda repressor-like DNA-binding domains"/>
    <property type="match status" value="1"/>
</dbReference>
<dbReference type="eggNOG" id="COG1396">
    <property type="taxonomic scope" value="Bacteria"/>
</dbReference>
<dbReference type="InterPro" id="IPR001387">
    <property type="entry name" value="Cro/C1-type_HTH"/>
</dbReference>
<dbReference type="InParanoid" id="A0A1I5W071"/>
<evidence type="ECO:0000256" key="1">
    <source>
        <dbReference type="SAM" id="MobiDB-lite"/>
    </source>
</evidence>